<feature type="region of interest" description="Disordered" evidence="1">
    <location>
        <begin position="16"/>
        <end position="114"/>
    </location>
</feature>
<evidence type="ECO:0000313" key="2">
    <source>
        <dbReference type="EnsemblPlants" id="AET4Gv20156900.7"/>
    </source>
</evidence>
<reference evidence="3" key="1">
    <citation type="journal article" date="2014" name="Science">
        <title>Ancient hybridizations among the ancestral genomes of bread wheat.</title>
        <authorList>
            <consortium name="International Wheat Genome Sequencing Consortium,"/>
            <person name="Marcussen T."/>
            <person name="Sandve S.R."/>
            <person name="Heier L."/>
            <person name="Spannagl M."/>
            <person name="Pfeifer M."/>
            <person name="Jakobsen K.S."/>
            <person name="Wulff B.B."/>
            <person name="Steuernagel B."/>
            <person name="Mayer K.F."/>
            <person name="Olsen O.A."/>
        </authorList>
    </citation>
    <scope>NUCLEOTIDE SEQUENCE [LARGE SCALE GENOMIC DNA]</scope>
    <source>
        <strain evidence="3">cv. AL8/78</strain>
    </source>
</reference>
<accession>A0A453HE49</accession>
<feature type="compositionally biased region" description="Basic residues" evidence="1">
    <location>
        <begin position="100"/>
        <end position="114"/>
    </location>
</feature>
<proteinExistence type="predicted"/>
<organism evidence="2 3">
    <name type="scientific">Aegilops tauschii subsp. strangulata</name>
    <name type="common">Goatgrass</name>
    <dbReference type="NCBI Taxonomy" id="200361"/>
    <lineage>
        <taxon>Eukaryota</taxon>
        <taxon>Viridiplantae</taxon>
        <taxon>Streptophyta</taxon>
        <taxon>Embryophyta</taxon>
        <taxon>Tracheophyta</taxon>
        <taxon>Spermatophyta</taxon>
        <taxon>Magnoliopsida</taxon>
        <taxon>Liliopsida</taxon>
        <taxon>Poales</taxon>
        <taxon>Poaceae</taxon>
        <taxon>BOP clade</taxon>
        <taxon>Pooideae</taxon>
        <taxon>Triticodae</taxon>
        <taxon>Triticeae</taxon>
        <taxon>Triticinae</taxon>
        <taxon>Aegilops</taxon>
    </lineage>
</organism>
<dbReference type="Proteomes" id="UP000015105">
    <property type="component" value="Chromosome 4D"/>
</dbReference>
<reference evidence="2" key="5">
    <citation type="journal article" date="2021" name="G3 (Bethesda)">
        <title>Aegilops tauschii genome assembly Aet v5.0 features greater sequence contiguity and improved annotation.</title>
        <authorList>
            <person name="Wang L."/>
            <person name="Zhu T."/>
            <person name="Rodriguez J.C."/>
            <person name="Deal K.R."/>
            <person name="Dubcovsky J."/>
            <person name="McGuire P.E."/>
            <person name="Lux T."/>
            <person name="Spannagl M."/>
            <person name="Mayer K.F.X."/>
            <person name="Baldrich P."/>
            <person name="Meyers B.C."/>
            <person name="Huo N."/>
            <person name="Gu Y.Q."/>
            <person name="Zhou H."/>
            <person name="Devos K.M."/>
            <person name="Bennetzen J.L."/>
            <person name="Unver T."/>
            <person name="Budak H."/>
            <person name="Gulick P.J."/>
            <person name="Galiba G."/>
            <person name="Kalapos B."/>
            <person name="Nelson D.R."/>
            <person name="Li P."/>
            <person name="You F.M."/>
            <person name="Luo M.C."/>
            <person name="Dvorak J."/>
        </authorList>
    </citation>
    <scope>NUCLEOTIDE SEQUENCE [LARGE SCALE GENOMIC DNA]</scope>
    <source>
        <strain evidence="2">cv. AL8/78</strain>
    </source>
</reference>
<reference evidence="2" key="4">
    <citation type="submission" date="2019-03" db="UniProtKB">
        <authorList>
            <consortium name="EnsemblPlants"/>
        </authorList>
    </citation>
    <scope>IDENTIFICATION</scope>
</reference>
<dbReference type="Gramene" id="AET4Gv20156900.7">
    <property type="protein sequence ID" value="AET4Gv20156900.7"/>
    <property type="gene ID" value="AET4Gv20156900"/>
</dbReference>
<evidence type="ECO:0000256" key="1">
    <source>
        <dbReference type="SAM" id="MobiDB-lite"/>
    </source>
</evidence>
<dbReference type="EnsemblPlants" id="AET4Gv20156900.7">
    <property type="protein sequence ID" value="AET4Gv20156900.7"/>
    <property type="gene ID" value="AET4Gv20156900"/>
</dbReference>
<reference evidence="3" key="2">
    <citation type="journal article" date="2017" name="Nat. Plants">
        <title>The Aegilops tauschii genome reveals multiple impacts of transposons.</title>
        <authorList>
            <person name="Zhao G."/>
            <person name="Zou C."/>
            <person name="Li K."/>
            <person name="Wang K."/>
            <person name="Li T."/>
            <person name="Gao L."/>
            <person name="Zhang X."/>
            <person name="Wang H."/>
            <person name="Yang Z."/>
            <person name="Liu X."/>
            <person name="Jiang W."/>
            <person name="Mao L."/>
            <person name="Kong X."/>
            <person name="Jiao Y."/>
            <person name="Jia J."/>
        </authorList>
    </citation>
    <scope>NUCLEOTIDE SEQUENCE [LARGE SCALE GENOMIC DNA]</scope>
    <source>
        <strain evidence="3">cv. AL8/78</strain>
    </source>
</reference>
<protein>
    <submittedName>
        <fullName evidence="2">Uncharacterized protein</fullName>
    </submittedName>
</protein>
<sequence>PISVKQPTFIVAVSLSTTSLRQPPSPVTTSPPRPTHEFPFPVEDVQRPRRSHGRPQRLLHNNQVIPQPPPAAAAAAGGRPTHIPGLRAVAAAVPSPRPPRAPRRRHRRRRLLPG</sequence>
<name>A0A453HE49_AEGTS</name>
<keyword evidence="3" id="KW-1185">Reference proteome</keyword>
<feature type="compositionally biased region" description="Pro residues" evidence="1">
    <location>
        <begin position="23"/>
        <end position="33"/>
    </location>
</feature>
<evidence type="ECO:0000313" key="3">
    <source>
        <dbReference type="Proteomes" id="UP000015105"/>
    </source>
</evidence>
<reference evidence="2" key="3">
    <citation type="journal article" date="2017" name="Nature">
        <title>Genome sequence of the progenitor of the wheat D genome Aegilops tauschii.</title>
        <authorList>
            <person name="Luo M.C."/>
            <person name="Gu Y.Q."/>
            <person name="Puiu D."/>
            <person name="Wang H."/>
            <person name="Twardziok S.O."/>
            <person name="Deal K.R."/>
            <person name="Huo N."/>
            <person name="Zhu T."/>
            <person name="Wang L."/>
            <person name="Wang Y."/>
            <person name="McGuire P.E."/>
            <person name="Liu S."/>
            <person name="Long H."/>
            <person name="Ramasamy R.K."/>
            <person name="Rodriguez J.C."/>
            <person name="Van S.L."/>
            <person name="Yuan L."/>
            <person name="Wang Z."/>
            <person name="Xia Z."/>
            <person name="Xiao L."/>
            <person name="Anderson O.D."/>
            <person name="Ouyang S."/>
            <person name="Liang Y."/>
            <person name="Zimin A.V."/>
            <person name="Pertea G."/>
            <person name="Qi P."/>
            <person name="Bennetzen J.L."/>
            <person name="Dai X."/>
            <person name="Dawson M.W."/>
            <person name="Muller H.G."/>
            <person name="Kugler K."/>
            <person name="Rivarola-Duarte L."/>
            <person name="Spannagl M."/>
            <person name="Mayer K.F.X."/>
            <person name="Lu F.H."/>
            <person name="Bevan M.W."/>
            <person name="Leroy P."/>
            <person name="Li P."/>
            <person name="You F.M."/>
            <person name="Sun Q."/>
            <person name="Liu Z."/>
            <person name="Lyons E."/>
            <person name="Wicker T."/>
            <person name="Salzberg S.L."/>
            <person name="Devos K.M."/>
            <person name="Dvorak J."/>
        </authorList>
    </citation>
    <scope>NUCLEOTIDE SEQUENCE [LARGE SCALE GENOMIC DNA]</scope>
    <source>
        <strain evidence="2">cv. AL8/78</strain>
    </source>
</reference>
<feature type="compositionally biased region" description="Basic residues" evidence="1">
    <location>
        <begin position="48"/>
        <end position="57"/>
    </location>
</feature>
<dbReference type="AlphaFoldDB" id="A0A453HE49"/>